<evidence type="ECO:0000259" key="8">
    <source>
        <dbReference type="PROSITE" id="PS50850"/>
    </source>
</evidence>
<dbReference type="EMBL" id="LCBC01000011">
    <property type="protein sequence ID" value="KKS04018.1"/>
    <property type="molecule type" value="Genomic_DNA"/>
</dbReference>
<feature type="transmembrane region" description="Helical" evidence="7">
    <location>
        <begin position="252"/>
        <end position="270"/>
    </location>
</feature>
<feature type="transmembrane region" description="Helical" evidence="7">
    <location>
        <begin position="403"/>
        <end position="422"/>
    </location>
</feature>
<dbReference type="Pfam" id="PF05977">
    <property type="entry name" value="MFS_3"/>
    <property type="match status" value="1"/>
</dbReference>
<dbReference type="GO" id="GO:0005886">
    <property type="term" value="C:plasma membrane"/>
    <property type="evidence" value="ECO:0007669"/>
    <property type="project" value="UniProtKB-SubCell"/>
</dbReference>
<dbReference type="InterPro" id="IPR036259">
    <property type="entry name" value="MFS_trans_sf"/>
</dbReference>
<sequence>MAQKDILAQEDLEITAVTAGAAPVQLPGKVVSIFPALAHRNYQFYFAGQAISLVGFWLQAVGIGWLVFQLTHSAFWVGAVAAVGGLPFLFLATFAGVFIDRINKQKLLIITQIFEAIFATILGFLVISNQINLTLVILLAFASGVVGSFDLPARFAFIVEMIGKRDLASAVSLNAGIFNAARFIGPTIAGVIIASFGVGWAFILNGASYLPGIWAVAVILPVLNRKPEVNIHPLQSLKDGWIFILNDRKIRYLTILAAIGTILIAPYQTLMPPIAQKVFSSGAQGLGSLLSAAGAGSLLGAILTSALSRQKNKTPFIIWGLAISSISLILFSLNKNFLIAHILLFFTGFGTIMLASTLNTLVQLLTPDQMRGRIMAVYLTMFVGMMPVGNALAGVVAQRTSSLFAVGLGASLVLIFGIYFYIRGVFANLS</sequence>
<feature type="transmembrane region" description="Helical" evidence="7">
    <location>
        <begin position="282"/>
        <end position="304"/>
    </location>
</feature>
<feature type="transmembrane region" description="Helical" evidence="7">
    <location>
        <begin position="74"/>
        <end position="95"/>
    </location>
</feature>
<protein>
    <submittedName>
        <fullName evidence="9">Permease</fullName>
    </submittedName>
</protein>
<evidence type="ECO:0000256" key="7">
    <source>
        <dbReference type="SAM" id="Phobius"/>
    </source>
</evidence>
<dbReference type="PROSITE" id="PS50850">
    <property type="entry name" value="MFS"/>
    <property type="match status" value="1"/>
</dbReference>
<evidence type="ECO:0000256" key="6">
    <source>
        <dbReference type="ARBA" id="ARBA00023136"/>
    </source>
</evidence>
<feature type="transmembrane region" description="Helical" evidence="7">
    <location>
        <begin position="374"/>
        <end position="397"/>
    </location>
</feature>
<evidence type="ECO:0000256" key="2">
    <source>
        <dbReference type="ARBA" id="ARBA00022448"/>
    </source>
</evidence>
<feature type="transmembrane region" description="Helical" evidence="7">
    <location>
        <begin position="133"/>
        <end position="159"/>
    </location>
</feature>
<feature type="transmembrane region" description="Helical" evidence="7">
    <location>
        <begin position="44"/>
        <end position="68"/>
    </location>
</feature>
<dbReference type="AlphaFoldDB" id="A0A0G0YU58"/>
<feature type="transmembrane region" description="Helical" evidence="7">
    <location>
        <begin position="339"/>
        <end position="362"/>
    </location>
</feature>
<reference evidence="9 10" key="1">
    <citation type="journal article" date="2015" name="Nature">
        <title>rRNA introns, odd ribosomes, and small enigmatic genomes across a large radiation of phyla.</title>
        <authorList>
            <person name="Brown C.T."/>
            <person name="Hug L.A."/>
            <person name="Thomas B.C."/>
            <person name="Sharon I."/>
            <person name="Castelle C.J."/>
            <person name="Singh A."/>
            <person name="Wilkins M.J."/>
            <person name="Williams K.H."/>
            <person name="Banfield J.F."/>
        </authorList>
    </citation>
    <scope>NUCLEOTIDE SEQUENCE [LARGE SCALE GENOMIC DNA]</scope>
</reference>
<evidence type="ECO:0000256" key="1">
    <source>
        <dbReference type="ARBA" id="ARBA00004651"/>
    </source>
</evidence>
<evidence type="ECO:0000256" key="5">
    <source>
        <dbReference type="ARBA" id="ARBA00022989"/>
    </source>
</evidence>
<feature type="transmembrane region" description="Helical" evidence="7">
    <location>
        <begin position="107"/>
        <end position="127"/>
    </location>
</feature>
<evidence type="ECO:0000256" key="4">
    <source>
        <dbReference type="ARBA" id="ARBA00022692"/>
    </source>
</evidence>
<feature type="transmembrane region" description="Helical" evidence="7">
    <location>
        <begin position="316"/>
        <end position="333"/>
    </location>
</feature>
<proteinExistence type="predicted"/>
<dbReference type="Proteomes" id="UP000034493">
    <property type="component" value="Unassembled WGS sequence"/>
</dbReference>
<dbReference type="SUPFAM" id="SSF103473">
    <property type="entry name" value="MFS general substrate transporter"/>
    <property type="match status" value="1"/>
</dbReference>
<dbReference type="PANTHER" id="PTHR23513:SF11">
    <property type="entry name" value="STAPHYLOFERRIN A TRANSPORTER"/>
    <property type="match status" value="1"/>
</dbReference>
<dbReference type="InterPro" id="IPR010290">
    <property type="entry name" value="TM_effector"/>
</dbReference>
<dbReference type="InterPro" id="IPR020846">
    <property type="entry name" value="MFS_dom"/>
</dbReference>
<feature type="transmembrane region" description="Helical" evidence="7">
    <location>
        <begin position="171"/>
        <end position="194"/>
    </location>
</feature>
<accession>A0A0G0YU58</accession>
<organism evidence="9 10">
    <name type="scientific">Candidatus Curtissbacteria bacterium GW2011_GWA2_41_24</name>
    <dbReference type="NCBI Taxonomy" id="1618411"/>
    <lineage>
        <taxon>Bacteria</taxon>
        <taxon>Candidatus Curtissiibacteriota</taxon>
    </lineage>
</organism>
<evidence type="ECO:0000313" key="10">
    <source>
        <dbReference type="Proteomes" id="UP000034493"/>
    </source>
</evidence>
<dbReference type="Gene3D" id="1.20.1250.20">
    <property type="entry name" value="MFS general substrate transporter like domains"/>
    <property type="match status" value="1"/>
</dbReference>
<comment type="subcellular location">
    <subcellularLocation>
        <location evidence="1">Cell membrane</location>
        <topology evidence="1">Multi-pass membrane protein</topology>
    </subcellularLocation>
</comment>
<dbReference type="GO" id="GO:0022857">
    <property type="term" value="F:transmembrane transporter activity"/>
    <property type="evidence" value="ECO:0007669"/>
    <property type="project" value="InterPro"/>
</dbReference>
<comment type="caution">
    <text evidence="9">The sequence shown here is derived from an EMBL/GenBank/DDBJ whole genome shotgun (WGS) entry which is preliminary data.</text>
</comment>
<feature type="domain" description="Major facilitator superfamily (MFS) profile" evidence="8">
    <location>
        <begin position="36"/>
        <end position="430"/>
    </location>
</feature>
<gene>
    <name evidence="9" type="ORF">UU56_C0011G0012</name>
</gene>
<keyword evidence="4 7" id="KW-0812">Transmembrane</keyword>
<dbReference type="CDD" id="cd06173">
    <property type="entry name" value="MFS_MefA_like"/>
    <property type="match status" value="1"/>
</dbReference>
<dbReference type="PANTHER" id="PTHR23513">
    <property type="entry name" value="INTEGRAL MEMBRANE EFFLUX PROTEIN-RELATED"/>
    <property type="match status" value="1"/>
</dbReference>
<keyword evidence="6 7" id="KW-0472">Membrane</keyword>
<evidence type="ECO:0000313" key="9">
    <source>
        <dbReference type="EMBL" id="KKS04018.1"/>
    </source>
</evidence>
<name>A0A0G0YU58_9BACT</name>
<keyword evidence="3" id="KW-1003">Cell membrane</keyword>
<evidence type="ECO:0000256" key="3">
    <source>
        <dbReference type="ARBA" id="ARBA00022475"/>
    </source>
</evidence>
<feature type="transmembrane region" description="Helical" evidence="7">
    <location>
        <begin position="200"/>
        <end position="223"/>
    </location>
</feature>
<keyword evidence="2" id="KW-0813">Transport</keyword>
<keyword evidence="5 7" id="KW-1133">Transmembrane helix</keyword>